<sequence>KILHCLSHPLSFHCSTESCSIKLKTPIVATRSICGICTIGFFLNLFFVTAKCSFWANCIRCAHHLCSLLCSSFVLSLSRHVNQPFVQFLVHISLLFFFAFPYCFFHILICDKSESFHRLHKS</sequence>
<keyword evidence="1" id="KW-1133">Transmembrane helix</keyword>
<feature type="non-terminal residue" evidence="2">
    <location>
        <position position="1"/>
    </location>
</feature>
<accession>A0A0B2V4N9</accession>
<feature type="transmembrane region" description="Helical" evidence="1">
    <location>
        <begin position="88"/>
        <end position="109"/>
    </location>
</feature>
<name>A0A0B2V4N9_TOXCA</name>
<keyword evidence="1" id="KW-0472">Membrane</keyword>
<comment type="caution">
    <text evidence="2">The sequence shown here is derived from an EMBL/GenBank/DDBJ whole genome shotgun (WGS) entry which is preliminary data.</text>
</comment>
<protein>
    <submittedName>
        <fullName evidence="2">Uncharacterized protein</fullName>
    </submittedName>
</protein>
<dbReference type="EMBL" id="JPKZ01002585">
    <property type="protein sequence ID" value="KHN75965.1"/>
    <property type="molecule type" value="Genomic_DNA"/>
</dbReference>
<gene>
    <name evidence="2" type="ORF">Tcan_00596</name>
</gene>
<feature type="non-terminal residue" evidence="2">
    <location>
        <position position="122"/>
    </location>
</feature>
<dbReference type="AlphaFoldDB" id="A0A0B2V4N9"/>
<keyword evidence="3" id="KW-1185">Reference proteome</keyword>
<evidence type="ECO:0000256" key="1">
    <source>
        <dbReference type="SAM" id="Phobius"/>
    </source>
</evidence>
<keyword evidence="1" id="KW-0812">Transmembrane</keyword>
<feature type="transmembrane region" description="Helical" evidence="1">
    <location>
        <begin position="54"/>
        <end position="76"/>
    </location>
</feature>
<feature type="transmembrane region" description="Helical" evidence="1">
    <location>
        <begin position="28"/>
        <end position="48"/>
    </location>
</feature>
<organism evidence="2 3">
    <name type="scientific">Toxocara canis</name>
    <name type="common">Canine roundworm</name>
    <dbReference type="NCBI Taxonomy" id="6265"/>
    <lineage>
        <taxon>Eukaryota</taxon>
        <taxon>Metazoa</taxon>
        <taxon>Ecdysozoa</taxon>
        <taxon>Nematoda</taxon>
        <taxon>Chromadorea</taxon>
        <taxon>Rhabditida</taxon>
        <taxon>Spirurina</taxon>
        <taxon>Ascaridomorpha</taxon>
        <taxon>Ascaridoidea</taxon>
        <taxon>Toxocaridae</taxon>
        <taxon>Toxocara</taxon>
    </lineage>
</organism>
<evidence type="ECO:0000313" key="3">
    <source>
        <dbReference type="Proteomes" id="UP000031036"/>
    </source>
</evidence>
<dbReference type="Proteomes" id="UP000031036">
    <property type="component" value="Unassembled WGS sequence"/>
</dbReference>
<proteinExistence type="predicted"/>
<reference evidence="2 3" key="1">
    <citation type="submission" date="2014-11" db="EMBL/GenBank/DDBJ databases">
        <title>Genetic blueprint of the zoonotic pathogen Toxocara canis.</title>
        <authorList>
            <person name="Zhu X.-Q."/>
            <person name="Korhonen P.K."/>
            <person name="Cai H."/>
            <person name="Young N.D."/>
            <person name="Nejsum P."/>
            <person name="von Samson-Himmelstjerna G."/>
            <person name="Boag P.R."/>
            <person name="Tan P."/>
            <person name="Li Q."/>
            <person name="Min J."/>
            <person name="Yang Y."/>
            <person name="Wang X."/>
            <person name="Fang X."/>
            <person name="Hall R.S."/>
            <person name="Hofmann A."/>
            <person name="Sternberg P.W."/>
            <person name="Jex A.R."/>
            <person name="Gasser R.B."/>
        </authorList>
    </citation>
    <scope>NUCLEOTIDE SEQUENCE [LARGE SCALE GENOMIC DNA]</scope>
    <source>
        <strain evidence="2">PN_DK_2014</strain>
    </source>
</reference>
<evidence type="ECO:0000313" key="2">
    <source>
        <dbReference type="EMBL" id="KHN75965.1"/>
    </source>
</evidence>